<dbReference type="Proteomes" id="UP000215043">
    <property type="component" value="Chromosome"/>
</dbReference>
<dbReference type="OrthoDB" id="5522046at2"/>
<dbReference type="AlphaFoldDB" id="A0A099D4A8"/>
<dbReference type="Gene3D" id="3.20.20.100">
    <property type="entry name" value="NADP-dependent oxidoreductase domain"/>
    <property type="match status" value="1"/>
</dbReference>
<sequence length="317" mass="34318">MTGASGGSLERFGIGLAALGRPAYINVGRSEVLPWTRTLDAMREQTRQVLDEAYAAGIRWVDTARSYGSAERFLAEWLRDRGHDDVVVSSKWGYAYVAEWRIETEVHEIKEHSLERFRQQWPATREALGDHLKLHQVHSLTTDSPLFEDTALQEELARLRDSGVLLGFSTTGANQAAAVEAAWELRVGGEQLFGAVQATWNSLEPSVGRALSAAHEGGWRVLVKETLANGRLALRPPEPLAAVAGRHGAGADAVALAHVLAQPWADTVLLGASSAGQLRSNLAACSVSLSRQDLDELAAAAGDAATYWGERSALPWH</sequence>
<name>A0A099D4A8_9ACTN</name>
<gene>
    <name evidence="2" type="ORF">CDG81_14185</name>
    <name evidence="3" type="ORF">IL38_15595</name>
</gene>
<evidence type="ECO:0000313" key="5">
    <source>
        <dbReference type="Proteomes" id="UP000215043"/>
    </source>
</evidence>
<reference evidence="2 5" key="2">
    <citation type="submission" date="2017-08" db="EMBL/GenBank/DDBJ databases">
        <title>The complete genome sequence of moderately halophilic actinomycete Actinopolyspora erythraea YIM 90600, the producer of novel erythromycin, novel actinopolysporins A-C and tubercidin.</title>
        <authorList>
            <person name="Yin M."/>
            <person name="Tang S."/>
        </authorList>
    </citation>
    <scope>NUCLEOTIDE SEQUENCE [LARGE SCALE GENOMIC DNA]</scope>
    <source>
        <strain evidence="2 5">YIM 90600</strain>
    </source>
</reference>
<dbReference type="HOGENOM" id="CLU_073071_0_0_11"/>
<dbReference type="Proteomes" id="UP000029737">
    <property type="component" value="Unassembled WGS sequence"/>
</dbReference>
<proteinExistence type="predicted"/>
<dbReference type="SUPFAM" id="SSF51430">
    <property type="entry name" value="NAD(P)-linked oxidoreductase"/>
    <property type="match status" value="1"/>
</dbReference>
<dbReference type="RefSeq" id="WP_043574830.1">
    <property type="nucleotide sequence ID" value="NZ_CP022752.1"/>
</dbReference>
<protein>
    <submittedName>
        <fullName evidence="2">Aldo/keto reductase</fullName>
    </submittedName>
</protein>
<dbReference type="EMBL" id="JPMV01000027">
    <property type="protein sequence ID" value="KGI80776.1"/>
    <property type="molecule type" value="Genomic_DNA"/>
</dbReference>
<organism evidence="2 5">
    <name type="scientific">Actinopolyspora erythraea</name>
    <dbReference type="NCBI Taxonomy" id="414996"/>
    <lineage>
        <taxon>Bacteria</taxon>
        <taxon>Bacillati</taxon>
        <taxon>Actinomycetota</taxon>
        <taxon>Actinomycetes</taxon>
        <taxon>Actinopolysporales</taxon>
        <taxon>Actinopolysporaceae</taxon>
        <taxon>Actinopolyspora</taxon>
    </lineage>
</organism>
<accession>A0A099D4A8</accession>
<feature type="domain" description="NADP-dependent oxidoreductase" evidence="1">
    <location>
        <begin position="43"/>
        <end position="299"/>
    </location>
</feature>
<dbReference type="eggNOG" id="COG0667">
    <property type="taxonomic scope" value="Bacteria"/>
</dbReference>
<keyword evidence="4" id="KW-1185">Reference proteome</keyword>
<dbReference type="KEGG" id="aey:CDG81_14185"/>
<dbReference type="PANTHER" id="PTHR43312">
    <property type="entry name" value="D-THREO-ALDOSE 1-DEHYDROGENASE"/>
    <property type="match status" value="1"/>
</dbReference>
<dbReference type="InterPro" id="IPR023210">
    <property type="entry name" value="NADP_OxRdtase_dom"/>
</dbReference>
<evidence type="ECO:0000313" key="4">
    <source>
        <dbReference type="Proteomes" id="UP000029737"/>
    </source>
</evidence>
<evidence type="ECO:0000313" key="2">
    <source>
        <dbReference type="EMBL" id="ASU79248.1"/>
    </source>
</evidence>
<dbReference type="InterPro" id="IPR036812">
    <property type="entry name" value="NAD(P)_OxRdtase_dom_sf"/>
</dbReference>
<dbReference type="PANTHER" id="PTHR43312:SF1">
    <property type="entry name" value="NADP-DEPENDENT OXIDOREDUCTASE DOMAIN-CONTAINING PROTEIN"/>
    <property type="match status" value="1"/>
</dbReference>
<evidence type="ECO:0000259" key="1">
    <source>
        <dbReference type="Pfam" id="PF00248"/>
    </source>
</evidence>
<reference evidence="3 4" key="1">
    <citation type="journal article" date="2014" name="PLoS ONE">
        <title>Identification and Characterization of a New Erythromycin Biosynthetic Gene Cluster in Actinopolyspora erythraea YIM90600, a Novel Erythronolide-Producing Halophilic Actinomycete Isolated from Salt Field.</title>
        <authorList>
            <person name="Chen D."/>
            <person name="Feng J."/>
            <person name="Huang L."/>
            <person name="Zhang Q."/>
            <person name="Wu J."/>
            <person name="Zhu X."/>
            <person name="Duan Y."/>
            <person name="Xu Z."/>
        </authorList>
    </citation>
    <scope>NUCLEOTIDE SEQUENCE [LARGE SCALE GENOMIC DNA]</scope>
    <source>
        <strain evidence="3 4">YIM90600</strain>
    </source>
</reference>
<dbReference type="InterPro" id="IPR053135">
    <property type="entry name" value="AKR2_Oxidoreductase"/>
</dbReference>
<dbReference type="Pfam" id="PF00248">
    <property type="entry name" value="Aldo_ket_red"/>
    <property type="match status" value="1"/>
</dbReference>
<dbReference type="EMBL" id="CP022752">
    <property type="protein sequence ID" value="ASU79248.1"/>
    <property type="molecule type" value="Genomic_DNA"/>
</dbReference>
<evidence type="ECO:0000313" key="3">
    <source>
        <dbReference type="EMBL" id="KGI80776.1"/>
    </source>
</evidence>